<evidence type="ECO:0000313" key="3">
    <source>
        <dbReference type="Proteomes" id="UP000234474"/>
    </source>
</evidence>
<proteinExistence type="predicted"/>
<dbReference type="Gene3D" id="3.40.50.620">
    <property type="entry name" value="HUPs"/>
    <property type="match status" value="1"/>
</dbReference>
<accession>A0A2I1BY94</accession>
<dbReference type="VEuPathDB" id="FungiDB:P174DRAFT_445279"/>
<dbReference type="Gene3D" id="1.10.3620.10">
    <property type="entry name" value="YdcF like domain"/>
    <property type="match status" value="1"/>
</dbReference>
<dbReference type="OMA" id="WPTFVPK"/>
<dbReference type="CDD" id="cd06259">
    <property type="entry name" value="YdcF-like"/>
    <property type="match status" value="1"/>
</dbReference>
<sequence>MPSMDPNDINIVAHFLAFDQIASPSPPSDAADVLVLCVSAILPIAEKVFTHFENNPTAIKTLVLCGGIGHSTPHLYEAIANDPRYAHLLPEIDGLPEAQVLHRVFTRCFDAPRILSSCRVLIEDRSTNCGANAVETKRVLEENGIHPRSMLIVQDPTMSRRTVASFEKAFSGGGTLRFTSWPTFVPKFRLEGGKLVYDESVGIDAWRLWRLPRFLGLVMGEIPRLRDDEEGYGPKGKGFIVHVDVPDEVEEAWRRIKDVEMEWERR</sequence>
<dbReference type="Proteomes" id="UP000234474">
    <property type="component" value="Unassembled WGS sequence"/>
</dbReference>
<organism evidence="2 3">
    <name type="scientific">Aspergillus novofumigatus (strain IBT 16806)</name>
    <dbReference type="NCBI Taxonomy" id="1392255"/>
    <lineage>
        <taxon>Eukaryota</taxon>
        <taxon>Fungi</taxon>
        <taxon>Dikarya</taxon>
        <taxon>Ascomycota</taxon>
        <taxon>Pezizomycotina</taxon>
        <taxon>Eurotiomycetes</taxon>
        <taxon>Eurotiomycetidae</taxon>
        <taxon>Eurotiales</taxon>
        <taxon>Aspergillaceae</taxon>
        <taxon>Aspergillus</taxon>
        <taxon>Aspergillus subgen. Fumigati</taxon>
    </lineage>
</organism>
<evidence type="ECO:0000259" key="1">
    <source>
        <dbReference type="Pfam" id="PF02698"/>
    </source>
</evidence>
<dbReference type="RefSeq" id="XP_024678940.1">
    <property type="nucleotide sequence ID" value="XM_024828294.1"/>
</dbReference>
<dbReference type="AlphaFoldDB" id="A0A2I1BY94"/>
<name>A0A2I1BY94_ASPN1</name>
<dbReference type="PANTHER" id="PTHR30336">
    <property type="entry name" value="INNER MEMBRANE PROTEIN, PROBABLE PERMEASE"/>
    <property type="match status" value="1"/>
</dbReference>
<dbReference type="GeneID" id="36535619"/>
<dbReference type="OrthoDB" id="17725at2759"/>
<protein>
    <recommendedName>
        <fullName evidence="1">DUF218 domain-containing protein</fullName>
    </recommendedName>
</protein>
<dbReference type="InterPro" id="IPR014729">
    <property type="entry name" value="Rossmann-like_a/b/a_fold"/>
</dbReference>
<dbReference type="Pfam" id="PF02698">
    <property type="entry name" value="DUF218"/>
    <property type="match status" value="1"/>
</dbReference>
<comment type="caution">
    <text evidence="2">The sequence shown here is derived from an EMBL/GenBank/DDBJ whole genome shotgun (WGS) entry which is preliminary data.</text>
</comment>
<dbReference type="EMBL" id="MSZS01000008">
    <property type="protein sequence ID" value="PKX90345.1"/>
    <property type="molecule type" value="Genomic_DNA"/>
</dbReference>
<dbReference type="GO" id="GO:0005886">
    <property type="term" value="C:plasma membrane"/>
    <property type="evidence" value="ECO:0007669"/>
    <property type="project" value="TreeGrafter"/>
</dbReference>
<keyword evidence="3" id="KW-1185">Reference proteome</keyword>
<evidence type="ECO:0000313" key="2">
    <source>
        <dbReference type="EMBL" id="PKX90345.1"/>
    </source>
</evidence>
<gene>
    <name evidence="2" type="ORF">P174DRAFT_445279</name>
</gene>
<dbReference type="InterPro" id="IPR051599">
    <property type="entry name" value="Cell_Envelope_Assoc"/>
</dbReference>
<feature type="domain" description="DUF218" evidence="1">
    <location>
        <begin position="94"/>
        <end position="187"/>
    </location>
</feature>
<dbReference type="InterPro" id="IPR003848">
    <property type="entry name" value="DUF218"/>
</dbReference>
<dbReference type="PANTHER" id="PTHR30336:SF20">
    <property type="entry name" value="DUF218 DOMAIN-CONTAINING PROTEIN"/>
    <property type="match status" value="1"/>
</dbReference>
<reference evidence="3" key="1">
    <citation type="journal article" date="2018" name="Proc. Natl. Acad. Sci. U.S.A.">
        <title>Linking secondary metabolites to gene clusters through genome sequencing of six diverse Aspergillus species.</title>
        <authorList>
            <person name="Kaerboelling I."/>
            <person name="Vesth T.C."/>
            <person name="Frisvad J.C."/>
            <person name="Nybo J.L."/>
            <person name="Theobald S."/>
            <person name="Kuo A."/>
            <person name="Bowyer P."/>
            <person name="Matsuda Y."/>
            <person name="Mondo S."/>
            <person name="Lyhne E.K."/>
            <person name="Kogle M.E."/>
            <person name="Clum A."/>
            <person name="Lipzen A."/>
            <person name="Salamov A."/>
            <person name="Ngan C.Y."/>
            <person name="Daum C."/>
            <person name="Chiniquy J."/>
            <person name="Barry K."/>
            <person name="LaButti K."/>
            <person name="Haridas S."/>
            <person name="Simmons B.A."/>
            <person name="Magnuson J.K."/>
            <person name="Mortensen U.H."/>
            <person name="Larsen T.O."/>
            <person name="Grigoriev I.V."/>
            <person name="Baker S.E."/>
            <person name="Andersen M.R."/>
        </authorList>
    </citation>
    <scope>NUCLEOTIDE SEQUENCE [LARGE SCALE GENOMIC DNA]</scope>
    <source>
        <strain evidence="3">IBT 16806</strain>
    </source>
</reference>